<dbReference type="STRING" id="487184.SAMN05216421_0602"/>
<dbReference type="OrthoDB" id="7068596at2"/>
<dbReference type="EMBL" id="LT629736">
    <property type="protein sequence ID" value="SDR93714.1"/>
    <property type="molecule type" value="Genomic_DNA"/>
</dbReference>
<sequence>MRRWVLTFSLLMVIAPSHAQIYRWTDEQGRVHFGERPGQGAEQVEVNPQIIERDAQVRQREQNLRRIMDVRSEERAAEQLKLTEQRNRQRAQCDAFRRQLAQLDKRVFRYEEDASGRQIEVDRKRVEARKAELTTLVQERC</sequence>
<keyword evidence="2" id="KW-0732">Signal</keyword>
<evidence type="ECO:0000313" key="4">
    <source>
        <dbReference type="EMBL" id="SDR93714.1"/>
    </source>
</evidence>
<dbReference type="Proteomes" id="UP000243207">
    <property type="component" value="Chromosome I"/>
</dbReference>
<protein>
    <recommendedName>
        <fullName evidence="3">DUF4124 domain-containing protein</fullName>
    </recommendedName>
</protein>
<feature type="signal peptide" evidence="2">
    <location>
        <begin position="1"/>
        <end position="19"/>
    </location>
</feature>
<proteinExistence type="predicted"/>
<dbReference type="RefSeq" id="WP_157718107.1">
    <property type="nucleotide sequence ID" value="NZ_LT629736.1"/>
</dbReference>
<dbReference type="AlphaFoldDB" id="A0A1H1N403"/>
<keyword evidence="1" id="KW-0175">Coiled coil</keyword>
<evidence type="ECO:0000259" key="3">
    <source>
        <dbReference type="Pfam" id="PF13511"/>
    </source>
</evidence>
<evidence type="ECO:0000313" key="5">
    <source>
        <dbReference type="Proteomes" id="UP000243207"/>
    </source>
</evidence>
<dbReference type="InterPro" id="IPR025392">
    <property type="entry name" value="DUF4124"/>
</dbReference>
<name>A0A1H1N403_9GAMM</name>
<feature type="coiled-coil region" evidence="1">
    <location>
        <begin position="86"/>
        <end position="113"/>
    </location>
</feature>
<evidence type="ECO:0000256" key="1">
    <source>
        <dbReference type="SAM" id="Coils"/>
    </source>
</evidence>
<keyword evidence="5" id="KW-1185">Reference proteome</keyword>
<reference evidence="5" key="1">
    <citation type="submission" date="2016-10" db="EMBL/GenBank/DDBJ databases">
        <authorList>
            <person name="Varghese N."/>
            <person name="Submissions S."/>
        </authorList>
    </citation>
    <scope>NUCLEOTIDE SEQUENCE [LARGE SCALE GENOMIC DNA]</scope>
    <source>
        <strain evidence="5">NRRL B-51270</strain>
    </source>
</reference>
<feature type="domain" description="DUF4124" evidence="3">
    <location>
        <begin position="9"/>
        <end position="49"/>
    </location>
</feature>
<accession>A0A1H1N403</accession>
<feature type="chain" id="PRO_5009255159" description="DUF4124 domain-containing protein" evidence="2">
    <location>
        <begin position="20"/>
        <end position="141"/>
    </location>
</feature>
<evidence type="ECO:0000256" key="2">
    <source>
        <dbReference type="SAM" id="SignalP"/>
    </source>
</evidence>
<organism evidence="4 5">
    <name type="scientific">Halopseudomonas xinjiangensis</name>
    <dbReference type="NCBI Taxonomy" id="487184"/>
    <lineage>
        <taxon>Bacteria</taxon>
        <taxon>Pseudomonadati</taxon>
        <taxon>Pseudomonadota</taxon>
        <taxon>Gammaproteobacteria</taxon>
        <taxon>Pseudomonadales</taxon>
        <taxon>Pseudomonadaceae</taxon>
        <taxon>Halopseudomonas</taxon>
    </lineage>
</organism>
<gene>
    <name evidence="4" type="ORF">SAMN05216421_0602</name>
</gene>
<dbReference type="Pfam" id="PF13511">
    <property type="entry name" value="DUF4124"/>
    <property type="match status" value="1"/>
</dbReference>